<dbReference type="AlphaFoldDB" id="A0A8T8CB89"/>
<evidence type="ECO:0000313" key="3">
    <source>
        <dbReference type="Proteomes" id="UP000003811"/>
    </source>
</evidence>
<accession>A0A8T8CB89</accession>
<evidence type="ECO:0000256" key="1">
    <source>
        <dbReference type="SAM" id="Phobius"/>
    </source>
</evidence>
<dbReference type="EMBL" id="CP047261">
    <property type="protein sequence ID" value="QHF00538.1"/>
    <property type="molecule type" value="Genomic_DNA"/>
</dbReference>
<proteinExistence type="predicted"/>
<geneLocation type="plasmid" evidence="2 3">
    <name>pPma4326F</name>
</geneLocation>
<feature type="transmembrane region" description="Helical" evidence="1">
    <location>
        <begin position="13"/>
        <end position="33"/>
    </location>
</feature>
<keyword evidence="1" id="KW-0472">Membrane</keyword>
<keyword evidence="1" id="KW-1133">Transmembrane helix</keyword>
<feature type="transmembrane region" description="Helical" evidence="1">
    <location>
        <begin position="74"/>
        <end position="95"/>
    </location>
</feature>
<sequence length="97" mass="10804">MNDVQPFISPADFYLPGTLCLAICICITIRYTYRYLVFRAIDRDGYSSPQLQAFHLRKLAGERGKIITSTQKQALIALASLAGSLSLAVFVVPTWSF</sequence>
<keyword evidence="2" id="KW-0614">Plasmid</keyword>
<evidence type="ECO:0000313" key="2">
    <source>
        <dbReference type="EMBL" id="QHF00538.1"/>
    </source>
</evidence>
<dbReference type="Proteomes" id="UP000003811">
    <property type="component" value="Plasmid pPma4326F"/>
</dbReference>
<keyword evidence="1" id="KW-0812">Transmembrane</keyword>
<dbReference type="RefSeq" id="WP_007250389.1">
    <property type="nucleotide sequence ID" value="NZ_CP047261.1"/>
</dbReference>
<organism evidence="2 3">
    <name type="scientific">Pseudomonas syringae pv. maculicola str. ES4326</name>
    <dbReference type="NCBI Taxonomy" id="629265"/>
    <lineage>
        <taxon>Bacteria</taxon>
        <taxon>Pseudomonadati</taxon>
        <taxon>Pseudomonadota</taxon>
        <taxon>Gammaproteobacteria</taxon>
        <taxon>Pseudomonadales</taxon>
        <taxon>Pseudomonadaceae</taxon>
        <taxon>Pseudomonas</taxon>
    </lineage>
</organism>
<name>A0A8T8CB89_PSEYM</name>
<reference evidence="2 3" key="1">
    <citation type="journal article" date="2011" name="PLoS Pathog.">
        <title>Dynamic evolution of pathogenicity revealed by sequencing and comparative genomics of 19 Pseudomonas syringae isolates.</title>
        <authorList>
            <person name="Baltrus D.A."/>
            <person name="Nishimura M.T."/>
            <person name="Romanchuk A."/>
            <person name="Chang J.H."/>
            <person name="Mukhtar M.S."/>
            <person name="Cherkis K."/>
            <person name="Roach J."/>
            <person name="Grant S.R."/>
            <person name="Jones C.D."/>
            <person name="Dangl J.L."/>
        </authorList>
    </citation>
    <scope>NUCLEOTIDE SEQUENCE [LARGE SCALE GENOMIC DNA]</scope>
    <source>
        <strain evidence="2 3">ES4326</strain>
    </source>
</reference>
<protein>
    <submittedName>
        <fullName evidence="2">Uncharacterized protein</fullName>
    </submittedName>
</protein>
<gene>
    <name evidence="2" type="ORF">PMA4326_028925</name>
</gene>